<feature type="non-terminal residue" evidence="2">
    <location>
        <position position="47"/>
    </location>
</feature>
<gene>
    <name evidence="2" type="ORF">S12H4_48520</name>
</gene>
<keyword evidence="1" id="KW-0812">Transmembrane</keyword>
<keyword evidence="1" id="KW-1133">Transmembrane helix</keyword>
<evidence type="ECO:0000313" key="2">
    <source>
        <dbReference type="EMBL" id="GAJ04793.1"/>
    </source>
</evidence>
<name>X1THI9_9ZZZZ</name>
<dbReference type="EMBL" id="BARW01030333">
    <property type="protein sequence ID" value="GAJ04793.1"/>
    <property type="molecule type" value="Genomic_DNA"/>
</dbReference>
<reference evidence="2" key="1">
    <citation type="journal article" date="2014" name="Front. Microbiol.">
        <title>High frequency of phylogenetically diverse reductive dehalogenase-homologous genes in deep subseafloor sedimentary metagenomes.</title>
        <authorList>
            <person name="Kawai M."/>
            <person name="Futagami T."/>
            <person name="Toyoda A."/>
            <person name="Takaki Y."/>
            <person name="Nishi S."/>
            <person name="Hori S."/>
            <person name="Arai W."/>
            <person name="Tsubouchi T."/>
            <person name="Morono Y."/>
            <person name="Uchiyama I."/>
            <person name="Ito T."/>
            <person name="Fujiyama A."/>
            <person name="Inagaki F."/>
            <person name="Takami H."/>
        </authorList>
    </citation>
    <scope>NUCLEOTIDE SEQUENCE</scope>
    <source>
        <strain evidence="2">Expedition CK06-06</strain>
    </source>
</reference>
<evidence type="ECO:0008006" key="3">
    <source>
        <dbReference type="Google" id="ProtNLM"/>
    </source>
</evidence>
<organism evidence="2">
    <name type="scientific">marine sediment metagenome</name>
    <dbReference type="NCBI Taxonomy" id="412755"/>
    <lineage>
        <taxon>unclassified sequences</taxon>
        <taxon>metagenomes</taxon>
        <taxon>ecological metagenomes</taxon>
    </lineage>
</organism>
<feature type="transmembrane region" description="Helical" evidence="1">
    <location>
        <begin position="29"/>
        <end position="46"/>
    </location>
</feature>
<protein>
    <recommendedName>
        <fullName evidence="3">GlsB/YeaQ/YmgE family stress response membrane protein</fullName>
    </recommendedName>
</protein>
<evidence type="ECO:0000256" key="1">
    <source>
        <dbReference type="SAM" id="Phobius"/>
    </source>
</evidence>
<proteinExistence type="predicted"/>
<sequence length="47" mass="4774">MSLEELIIWVVVGAIAGIALYTLMGGMRVGLGGAILIGIVGAMISGW</sequence>
<accession>X1THI9</accession>
<keyword evidence="1" id="KW-0472">Membrane</keyword>
<feature type="transmembrane region" description="Helical" evidence="1">
    <location>
        <begin position="6"/>
        <end position="24"/>
    </location>
</feature>
<dbReference type="AlphaFoldDB" id="X1THI9"/>
<comment type="caution">
    <text evidence="2">The sequence shown here is derived from an EMBL/GenBank/DDBJ whole genome shotgun (WGS) entry which is preliminary data.</text>
</comment>